<dbReference type="InterPro" id="IPR012337">
    <property type="entry name" value="RNaseH-like_sf"/>
</dbReference>
<reference evidence="9 10" key="1">
    <citation type="journal article" date="2014" name="Genome Biol. Evol.">
        <title>The genome of the myxosporean Thelohanellus kitauei shows adaptations to nutrient acquisition within its fish host.</title>
        <authorList>
            <person name="Yang Y."/>
            <person name="Xiong J."/>
            <person name="Zhou Z."/>
            <person name="Huo F."/>
            <person name="Miao W."/>
            <person name="Ran C."/>
            <person name="Liu Y."/>
            <person name="Zhang J."/>
            <person name="Feng J."/>
            <person name="Wang M."/>
            <person name="Wang M."/>
            <person name="Wang L."/>
            <person name="Yao B."/>
        </authorList>
    </citation>
    <scope>NUCLEOTIDE SEQUENCE [LARGE SCALE GENOMIC DNA]</scope>
    <source>
        <strain evidence="9">Wuqing</strain>
    </source>
</reference>
<dbReference type="AlphaFoldDB" id="A0A0C2N8A9"/>
<dbReference type="OrthoDB" id="4369127at2759"/>
<dbReference type="Pfam" id="PF17917">
    <property type="entry name" value="RT_RNaseH"/>
    <property type="match status" value="1"/>
</dbReference>
<evidence type="ECO:0000256" key="6">
    <source>
        <dbReference type="ARBA" id="ARBA00022918"/>
    </source>
</evidence>
<dbReference type="SUPFAM" id="SSF53098">
    <property type="entry name" value="Ribonuclease H-like"/>
    <property type="match status" value="1"/>
</dbReference>
<dbReference type="InterPro" id="IPR041373">
    <property type="entry name" value="RT_RNaseH"/>
</dbReference>
<dbReference type="CDD" id="cd01647">
    <property type="entry name" value="RT_LTR"/>
    <property type="match status" value="1"/>
</dbReference>
<dbReference type="OMA" id="PVENSEW"/>
<dbReference type="FunFam" id="3.30.70.270:FF:000020">
    <property type="entry name" value="Transposon Tf2-6 polyprotein-like Protein"/>
    <property type="match status" value="1"/>
</dbReference>
<feature type="domain" description="Reverse transcriptase" evidence="7">
    <location>
        <begin position="96"/>
        <end position="275"/>
    </location>
</feature>
<dbReference type="Gene3D" id="3.10.10.10">
    <property type="entry name" value="HIV Type 1 Reverse Transcriptase, subunit A, domain 1"/>
    <property type="match status" value="1"/>
</dbReference>
<evidence type="ECO:0000256" key="5">
    <source>
        <dbReference type="ARBA" id="ARBA00022801"/>
    </source>
</evidence>
<keyword evidence="2" id="KW-0548">Nucleotidyltransferase</keyword>
<dbReference type="Pfam" id="PF00078">
    <property type="entry name" value="RVT_1"/>
    <property type="match status" value="1"/>
</dbReference>
<dbReference type="SUPFAM" id="SSF56672">
    <property type="entry name" value="DNA/RNA polymerases"/>
    <property type="match status" value="1"/>
</dbReference>
<dbReference type="Proteomes" id="UP000031668">
    <property type="component" value="Unassembled WGS sequence"/>
</dbReference>
<dbReference type="InterPro" id="IPR043128">
    <property type="entry name" value="Rev_trsase/Diguanyl_cyclase"/>
</dbReference>
<dbReference type="FunFam" id="3.30.420.10:FF:000032">
    <property type="entry name" value="Retrovirus-related Pol polyprotein from transposon 297-like Protein"/>
    <property type="match status" value="1"/>
</dbReference>
<keyword evidence="3" id="KW-0540">Nuclease</keyword>
<keyword evidence="10" id="KW-1185">Reference proteome</keyword>
<dbReference type="InterPro" id="IPR000477">
    <property type="entry name" value="RT_dom"/>
</dbReference>
<dbReference type="GO" id="GO:0004519">
    <property type="term" value="F:endonuclease activity"/>
    <property type="evidence" value="ECO:0007669"/>
    <property type="project" value="UniProtKB-KW"/>
</dbReference>
<dbReference type="Gene3D" id="3.10.20.370">
    <property type="match status" value="1"/>
</dbReference>
<sequence length="926" mass="107933">MYDAIIGQDILQEYKAIIDFENNFKLKFAENFIKPCDLINTINMCHPSYDNIEEYLFSKYPGVKSNGFMDNGLTNLTSHTIKLTSNKAIKVKPYRISIHLADVMEKQISEMLSSKQKKGGDHRLCVDFRKLNEITIRDEYPLPSIDWIIDNMHGARYFTTLDLKSGYWQVPMNEDSKYLTAFSPGPGLGHYEFNVMPFGLTNAPSTFQRLMDAVLKDLNCAIAYLDDVVIFSPNSEQHLKDIEAVLNRFENHGLKINQRKCKFFAQEIEYLGYIVSKEGIKPNTQSLDALKKWQTPDNTKKLQQFLGTCNYYSRFLKNYSKIAFPLYRLLRKGVTWLWDEDCQNSFKTLISELQNLPTLGLPDRNSSFIISCDASDVAVGAVLSQTRNGKQIPISFASQVLNTSQRRYSTTDKELYALIWSCRKFKPYLYGKKFEILTDHNPLVHVRNMKDTHGRRARWFEELEQYDYDIRYIQGKENIVADALSRSICTVLQSTIDFGLEQLKDPFIQDLIKSFKGTNFKNYALLNGILYRIGRRGHVLVVPDHLKNKIIEDCHINNLSHLGVAKTIDAIRQRFYWPKMDHDIEERLRSCESCLINKSKNYTPIAELNPVQVDEPFCFWEVDITGPLNLTERGNKYIVVFTDHFTNWIEAYPIPDQTAQTVAQIMLDNVIARFGVPVQVHSDQGTQFESTLFHHLCMWLGIKKTKTTPYHPMGNGQVERANKTIKEMLRHHVNEWKNDWDLHLGLPLLAIRSCVCKKTKFSPAKLCYGRELRLPIDIEFPLLQERRADGYHIFVKNLSQKLKSYFDIARENTKKSNFETKRYYDTKVCGDPYNIGDKVYLKSQQSNKLDKLFDGPYIIKLNKHPYYDIQDFLDGKLKRVHFNRLFVGKRYEFEHGDETPQLRRSTRIRRPPKYISNCWGRRNVAY</sequence>
<dbReference type="GO" id="GO:0016787">
    <property type="term" value="F:hydrolase activity"/>
    <property type="evidence" value="ECO:0007669"/>
    <property type="project" value="UniProtKB-KW"/>
</dbReference>
<dbReference type="CDD" id="cd09274">
    <property type="entry name" value="RNase_HI_RT_Ty3"/>
    <property type="match status" value="1"/>
</dbReference>
<keyword evidence="1" id="KW-0808">Transferase</keyword>
<evidence type="ECO:0000313" key="10">
    <source>
        <dbReference type="Proteomes" id="UP000031668"/>
    </source>
</evidence>
<evidence type="ECO:0000259" key="7">
    <source>
        <dbReference type="PROSITE" id="PS50878"/>
    </source>
</evidence>
<evidence type="ECO:0000259" key="8">
    <source>
        <dbReference type="PROSITE" id="PS50994"/>
    </source>
</evidence>
<keyword evidence="4" id="KW-0255">Endonuclease</keyword>
<comment type="caution">
    <text evidence="9">The sequence shown here is derived from an EMBL/GenBank/DDBJ whole genome shotgun (WGS) entry which is preliminary data.</text>
</comment>
<evidence type="ECO:0000256" key="4">
    <source>
        <dbReference type="ARBA" id="ARBA00022759"/>
    </source>
</evidence>
<evidence type="ECO:0000256" key="3">
    <source>
        <dbReference type="ARBA" id="ARBA00022722"/>
    </source>
</evidence>
<dbReference type="FunFam" id="3.10.20.370:FF:000001">
    <property type="entry name" value="Retrovirus-related Pol polyprotein from transposon 17.6-like protein"/>
    <property type="match status" value="1"/>
</dbReference>
<dbReference type="GO" id="GO:0003676">
    <property type="term" value="F:nucleic acid binding"/>
    <property type="evidence" value="ECO:0007669"/>
    <property type="project" value="InterPro"/>
</dbReference>
<organism evidence="9 10">
    <name type="scientific">Thelohanellus kitauei</name>
    <name type="common">Myxosporean</name>
    <dbReference type="NCBI Taxonomy" id="669202"/>
    <lineage>
        <taxon>Eukaryota</taxon>
        <taxon>Metazoa</taxon>
        <taxon>Cnidaria</taxon>
        <taxon>Myxozoa</taxon>
        <taxon>Myxosporea</taxon>
        <taxon>Bivalvulida</taxon>
        <taxon>Platysporina</taxon>
        <taxon>Myxobolidae</taxon>
        <taxon>Thelohanellus</taxon>
    </lineage>
</organism>
<dbReference type="PANTHER" id="PTHR37984">
    <property type="entry name" value="PROTEIN CBG26694"/>
    <property type="match status" value="1"/>
</dbReference>
<keyword evidence="5" id="KW-0378">Hydrolase</keyword>
<dbReference type="GO" id="GO:0003964">
    <property type="term" value="F:RNA-directed DNA polymerase activity"/>
    <property type="evidence" value="ECO:0007669"/>
    <property type="project" value="UniProtKB-KW"/>
</dbReference>
<evidence type="ECO:0000313" key="9">
    <source>
        <dbReference type="EMBL" id="KII72565.1"/>
    </source>
</evidence>
<dbReference type="Gene3D" id="3.30.70.270">
    <property type="match status" value="2"/>
</dbReference>
<proteinExistence type="predicted"/>
<feature type="domain" description="Integrase catalytic" evidence="8">
    <location>
        <begin position="612"/>
        <end position="730"/>
    </location>
</feature>
<evidence type="ECO:0008006" key="11">
    <source>
        <dbReference type="Google" id="ProtNLM"/>
    </source>
</evidence>
<evidence type="ECO:0000256" key="2">
    <source>
        <dbReference type="ARBA" id="ARBA00022695"/>
    </source>
</evidence>
<gene>
    <name evidence="9" type="ORF">RF11_13262</name>
</gene>
<dbReference type="Gene3D" id="3.30.420.10">
    <property type="entry name" value="Ribonuclease H-like superfamily/Ribonuclease H"/>
    <property type="match status" value="1"/>
</dbReference>
<dbReference type="InterPro" id="IPR050951">
    <property type="entry name" value="Retrovirus_Pol_polyprotein"/>
</dbReference>
<dbReference type="InterPro" id="IPR001584">
    <property type="entry name" value="Integrase_cat-core"/>
</dbReference>
<dbReference type="Pfam" id="PF00665">
    <property type="entry name" value="rve"/>
    <property type="match status" value="1"/>
</dbReference>
<dbReference type="InterPro" id="IPR043502">
    <property type="entry name" value="DNA/RNA_pol_sf"/>
</dbReference>
<name>A0A0C2N8A9_THEKT</name>
<evidence type="ECO:0000256" key="1">
    <source>
        <dbReference type="ARBA" id="ARBA00022679"/>
    </source>
</evidence>
<accession>A0A0C2N8A9</accession>
<protein>
    <recommendedName>
        <fullName evidence="11">Transposon Ty3-I Gag-Pol polyprotein</fullName>
    </recommendedName>
</protein>
<keyword evidence="6" id="KW-0695">RNA-directed DNA polymerase</keyword>
<dbReference type="GO" id="GO:0015074">
    <property type="term" value="P:DNA integration"/>
    <property type="evidence" value="ECO:0007669"/>
    <property type="project" value="InterPro"/>
</dbReference>
<dbReference type="PANTHER" id="PTHR37984:SF15">
    <property type="entry name" value="INTEGRASE CATALYTIC DOMAIN-CONTAINING PROTEIN"/>
    <property type="match status" value="1"/>
</dbReference>
<dbReference type="Gene3D" id="1.10.340.70">
    <property type="match status" value="1"/>
</dbReference>
<dbReference type="PROSITE" id="PS50878">
    <property type="entry name" value="RT_POL"/>
    <property type="match status" value="1"/>
</dbReference>
<dbReference type="EMBL" id="JWZT01001163">
    <property type="protein sequence ID" value="KII72565.1"/>
    <property type="molecule type" value="Genomic_DNA"/>
</dbReference>
<dbReference type="FunFam" id="1.10.340.70:FF:000001">
    <property type="entry name" value="Retrovirus-related Pol polyprotein from transposon gypsy-like Protein"/>
    <property type="match status" value="1"/>
</dbReference>
<dbReference type="InterPro" id="IPR036397">
    <property type="entry name" value="RNaseH_sf"/>
</dbReference>
<dbReference type="PROSITE" id="PS50994">
    <property type="entry name" value="INTEGRASE"/>
    <property type="match status" value="1"/>
</dbReference>
<dbReference type="InterPro" id="IPR041588">
    <property type="entry name" value="Integrase_H2C2"/>
</dbReference>
<dbReference type="Pfam" id="PF17921">
    <property type="entry name" value="Integrase_H2C2"/>
    <property type="match status" value="1"/>
</dbReference>